<name>A0A1U7J7K4_9CYAN</name>
<reference evidence="1 2" key="1">
    <citation type="submission" date="2016-11" db="EMBL/GenBank/DDBJ databases">
        <title>Draft Genome Sequences of Nine Cyanobacterial Strains from Diverse Habitats.</title>
        <authorList>
            <person name="Zhu T."/>
            <person name="Hou S."/>
            <person name="Lu X."/>
            <person name="Hess W.R."/>
        </authorList>
    </citation>
    <scope>NUCLEOTIDE SEQUENCE [LARGE SCALE GENOMIC DNA]</scope>
    <source>
        <strain evidence="1 2">NIES-30</strain>
    </source>
</reference>
<evidence type="ECO:0000313" key="1">
    <source>
        <dbReference type="EMBL" id="OKH49110.1"/>
    </source>
</evidence>
<proteinExistence type="predicted"/>
<evidence type="ECO:0000313" key="2">
    <source>
        <dbReference type="Proteomes" id="UP000185557"/>
    </source>
</evidence>
<sequence length="242" mass="26947">MKVALQHAVLTLRQQGLSTPEICRQLALDSDSVIEVLLSGGTLVPERSTIAPSKQPVGRPQKLGERDLLPSIVQAITERKNKPNFLWTFPDLLQVVRRALRSDISQDTLRRYLTKQGFTFANQLKQVVGKSVSLDEAAAFSKGSMLYVVSHQLYRPGEDELRHPATTLITGVTAFNRLAVMARPQSRLSPGMLVAFLRGLLALHPDRHIAVILSAKNGVYQSVVREHSLNRTPRLQIYLAKK</sequence>
<dbReference type="OrthoDB" id="581890at2"/>
<dbReference type="RefSeq" id="WP_073607893.1">
    <property type="nucleotide sequence ID" value="NZ_MRCG01000004.1"/>
</dbReference>
<dbReference type="AlphaFoldDB" id="A0A1U7J7K4"/>
<dbReference type="EMBL" id="MRCG01000004">
    <property type="protein sequence ID" value="OKH49110.1"/>
    <property type="molecule type" value="Genomic_DNA"/>
</dbReference>
<dbReference type="Proteomes" id="UP000185557">
    <property type="component" value="Unassembled WGS sequence"/>
</dbReference>
<accession>A0A1U7J7K4</accession>
<protein>
    <submittedName>
        <fullName evidence="1">Uncharacterized protein</fullName>
    </submittedName>
</protein>
<organism evidence="1 2">
    <name type="scientific">Phormidium tenue NIES-30</name>
    <dbReference type="NCBI Taxonomy" id="549789"/>
    <lineage>
        <taxon>Bacteria</taxon>
        <taxon>Bacillati</taxon>
        <taxon>Cyanobacteriota</taxon>
        <taxon>Cyanophyceae</taxon>
        <taxon>Oscillatoriophycideae</taxon>
        <taxon>Oscillatoriales</taxon>
        <taxon>Oscillatoriaceae</taxon>
        <taxon>Phormidium</taxon>
    </lineage>
</organism>
<comment type="caution">
    <text evidence="1">The sequence shown here is derived from an EMBL/GenBank/DDBJ whole genome shotgun (WGS) entry which is preliminary data.</text>
</comment>
<keyword evidence="2" id="KW-1185">Reference proteome</keyword>
<gene>
    <name evidence="1" type="ORF">NIES30_08065</name>
</gene>